<dbReference type="Proteomes" id="UP000463951">
    <property type="component" value="Chromosome"/>
</dbReference>
<gene>
    <name evidence="1" type="ORF">SSPO_033010</name>
</gene>
<dbReference type="AlphaFoldDB" id="A0A499UGK8"/>
<evidence type="ECO:0000313" key="2">
    <source>
        <dbReference type="Proteomes" id="UP000463951"/>
    </source>
</evidence>
<evidence type="ECO:0000313" key="1">
    <source>
        <dbReference type="EMBL" id="BBJ40583.1"/>
    </source>
</evidence>
<sequence>MRRLALDGAVRRVGAGLTGLGRLTGLARVHRLAGLSRLSVVLGLSRLGRGVVGCGGLLIRALALLVRGGRLREAVAALDGHRPLALPLTGRAGRRLTTGVRIAVVGRLRSRGPCGPGPGTAGPGC</sequence>
<proteinExistence type="predicted"/>
<organism evidence="1 2">
    <name type="scientific">Streptomyces antimycoticus</name>
    <dbReference type="NCBI Taxonomy" id="68175"/>
    <lineage>
        <taxon>Bacteria</taxon>
        <taxon>Bacillati</taxon>
        <taxon>Actinomycetota</taxon>
        <taxon>Actinomycetes</taxon>
        <taxon>Kitasatosporales</taxon>
        <taxon>Streptomycetaceae</taxon>
        <taxon>Streptomyces</taxon>
        <taxon>Streptomyces violaceusniger group</taxon>
    </lineage>
</organism>
<name>A0A499UGK8_9ACTN</name>
<accession>A0A499UGK8</accession>
<protein>
    <submittedName>
        <fullName evidence="1">Uncharacterized protein</fullName>
    </submittedName>
</protein>
<reference evidence="1 2" key="1">
    <citation type="journal article" date="2020" name="Int. J. Syst. Evol. Microbiol.">
        <title>Reclassification of Streptomyces castelarensis and Streptomyces sporoclivatus as later heterotypic synonyms of Streptomyces antimycoticus.</title>
        <authorList>
            <person name="Komaki H."/>
            <person name="Tamura T."/>
        </authorList>
    </citation>
    <scope>NUCLEOTIDE SEQUENCE [LARGE SCALE GENOMIC DNA]</scope>
    <source>
        <strain evidence="1 2">NBRC 100767</strain>
    </source>
</reference>
<dbReference type="EMBL" id="AP019620">
    <property type="protein sequence ID" value="BBJ40583.1"/>
    <property type="molecule type" value="Genomic_DNA"/>
</dbReference>